<reference evidence="3" key="1">
    <citation type="submission" date="2016-10" db="EMBL/GenBank/DDBJ databases">
        <authorList>
            <person name="Varghese N."/>
            <person name="Submissions S."/>
        </authorList>
    </citation>
    <scope>NUCLEOTIDE SEQUENCE [LARGE SCALE GENOMIC DNA]</scope>
    <source>
        <strain evidence="3">DSM 26893</strain>
    </source>
</reference>
<dbReference type="AlphaFoldDB" id="A0A1H8LCD5"/>
<dbReference type="GO" id="GO:0009253">
    <property type="term" value="P:peptidoglycan catabolic process"/>
    <property type="evidence" value="ECO:0007669"/>
    <property type="project" value="InterPro"/>
</dbReference>
<dbReference type="RefSeq" id="WP_214606867.1">
    <property type="nucleotide sequence ID" value="NZ_FOCM01000010.1"/>
</dbReference>
<protein>
    <submittedName>
        <fullName evidence="2">Putative peptidoglycan binding domain-containing protein</fullName>
    </submittedName>
</protein>
<dbReference type="Pfam" id="PF01510">
    <property type="entry name" value="Amidase_2"/>
    <property type="match status" value="1"/>
</dbReference>
<sequence>MRWVQSSLNLIDGTALPTTGRATPATRRALRRFQASAGLIVDGIAGPETERELVAARARDGAAQSSKELDSAFRREEEEEMFLGRFWPLFGPKIIDRTDKALKSKRKGTRDLSTVYALVLHQTAFSRGNDIEKYNKVGTHYVILPDGTILQNHPDSAYLWASNGFNRGSVAVEFVGNFPNTDGKWWKGDKFGRHIPTAEQIASGRALVRHLIRTIELTHVLAHRQSSRTRANDPGPDIWKGVGQWAVDTLGLKDGGPGFKVGTGQPIPDSWRIWSR</sequence>
<gene>
    <name evidence="2" type="ORF">SAMN04488011_11014</name>
</gene>
<evidence type="ECO:0000313" key="2">
    <source>
        <dbReference type="EMBL" id="SEO02805.1"/>
    </source>
</evidence>
<evidence type="ECO:0000313" key="3">
    <source>
        <dbReference type="Proteomes" id="UP000199372"/>
    </source>
</evidence>
<feature type="domain" description="N-acetylmuramoyl-L-alanine amidase" evidence="1">
    <location>
        <begin position="104"/>
        <end position="235"/>
    </location>
</feature>
<proteinExistence type="predicted"/>
<dbReference type="InterPro" id="IPR002477">
    <property type="entry name" value="Peptidoglycan-bd-like"/>
</dbReference>
<dbReference type="InterPro" id="IPR036366">
    <property type="entry name" value="PGBDSf"/>
</dbReference>
<dbReference type="InterPro" id="IPR036365">
    <property type="entry name" value="PGBD-like_sf"/>
</dbReference>
<dbReference type="EMBL" id="FOCM01000010">
    <property type="protein sequence ID" value="SEO02805.1"/>
    <property type="molecule type" value="Genomic_DNA"/>
</dbReference>
<accession>A0A1H8LCD5</accession>
<dbReference type="InterPro" id="IPR002502">
    <property type="entry name" value="Amidase_domain"/>
</dbReference>
<evidence type="ECO:0000259" key="1">
    <source>
        <dbReference type="SMART" id="SM00644"/>
    </source>
</evidence>
<dbReference type="InterPro" id="IPR036505">
    <property type="entry name" value="Amidase/PGRP_sf"/>
</dbReference>
<organism evidence="2 3">
    <name type="scientific">Palleronia pelagia</name>
    <dbReference type="NCBI Taxonomy" id="387096"/>
    <lineage>
        <taxon>Bacteria</taxon>
        <taxon>Pseudomonadati</taxon>
        <taxon>Pseudomonadota</taxon>
        <taxon>Alphaproteobacteria</taxon>
        <taxon>Rhodobacterales</taxon>
        <taxon>Roseobacteraceae</taxon>
        <taxon>Palleronia</taxon>
    </lineage>
</organism>
<dbReference type="SUPFAM" id="SSF47090">
    <property type="entry name" value="PGBD-like"/>
    <property type="match status" value="1"/>
</dbReference>
<keyword evidence="3" id="KW-1185">Reference proteome</keyword>
<dbReference type="CDD" id="cd06583">
    <property type="entry name" value="PGRP"/>
    <property type="match status" value="1"/>
</dbReference>
<dbReference type="GO" id="GO:0008745">
    <property type="term" value="F:N-acetylmuramoyl-L-alanine amidase activity"/>
    <property type="evidence" value="ECO:0007669"/>
    <property type="project" value="InterPro"/>
</dbReference>
<dbReference type="SMART" id="SM00644">
    <property type="entry name" value="Ami_2"/>
    <property type="match status" value="1"/>
</dbReference>
<dbReference type="Pfam" id="PF01471">
    <property type="entry name" value="PG_binding_1"/>
    <property type="match status" value="1"/>
</dbReference>
<dbReference type="Gene3D" id="3.40.80.10">
    <property type="entry name" value="Peptidoglycan recognition protein-like"/>
    <property type="match status" value="1"/>
</dbReference>
<name>A0A1H8LCD5_9RHOB</name>
<dbReference type="SUPFAM" id="SSF55846">
    <property type="entry name" value="N-acetylmuramoyl-L-alanine amidase-like"/>
    <property type="match status" value="1"/>
</dbReference>
<dbReference type="Proteomes" id="UP000199372">
    <property type="component" value="Unassembled WGS sequence"/>
</dbReference>
<dbReference type="Gene3D" id="1.10.101.10">
    <property type="entry name" value="PGBD-like superfamily/PGBD"/>
    <property type="match status" value="1"/>
</dbReference>